<reference evidence="6 9" key="2">
    <citation type="submission" date="2022-05" db="EMBL/GenBank/DDBJ databases">
        <title>Genome Sequencing of Bee-Associated Microbes.</title>
        <authorList>
            <person name="Dunlap C."/>
        </authorList>
    </citation>
    <scope>NUCLEOTIDE SEQUENCE [LARGE SCALE GENOMIC DNA]</scope>
    <source>
        <strain evidence="6 9">NRRL B-23120</strain>
    </source>
</reference>
<proteinExistence type="inferred from homology"/>
<evidence type="ECO:0000313" key="7">
    <source>
        <dbReference type="EMBL" id="QAV19809.1"/>
    </source>
</evidence>
<evidence type="ECO:0000313" key="9">
    <source>
        <dbReference type="Proteomes" id="UP001527202"/>
    </source>
</evidence>
<dbReference type="GO" id="GO:0016747">
    <property type="term" value="F:acyltransferase activity, transferring groups other than amino-acyl groups"/>
    <property type="evidence" value="ECO:0007669"/>
    <property type="project" value="InterPro"/>
</dbReference>
<name>A0A410WZC7_9BACL</name>
<dbReference type="Pfam" id="PF02797">
    <property type="entry name" value="Chal_sti_synt_C"/>
    <property type="match status" value="1"/>
</dbReference>
<feature type="active site" description="Acyl-thioester intermediate" evidence="3">
    <location>
        <position position="158"/>
    </location>
</feature>
<organism evidence="7 8">
    <name type="scientific">Paenibacillus chitinolyticus</name>
    <dbReference type="NCBI Taxonomy" id="79263"/>
    <lineage>
        <taxon>Bacteria</taxon>
        <taxon>Bacillati</taxon>
        <taxon>Bacillota</taxon>
        <taxon>Bacilli</taxon>
        <taxon>Bacillales</taxon>
        <taxon>Paenibacillaceae</taxon>
        <taxon>Paenibacillus</taxon>
    </lineage>
</organism>
<evidence type="ECO:0000256" key="1">
    <source>
        <dbReference type="ARBA" id="ARBA00005531"/>
    </source>
</evidence>
<evidence type="ECO:0000259" key="4">
    <source>
        <dbReference type="Pfam" id="PF00195"/>
    </source>
</evidence>
<dbReference type="AlphaFoldDB" id="A0A410WZC7"/>
<dbReference type="PIRSF" id="PIRSF000451">
    <property type="entry name" value="PKS_III"/>
    <property type="match status" value="1"/>
</dbReference>
<evidence type="ECO:0000313" key="6">
    <source>
        <dbReference type="EMBL" id="MCY9596875.1"/>
    </source>
</evidence>
<sequence>MNQTTPATAILGIGTAVPAYPLKQSEVVLRLTQALERYPDSARWAKRLFKQCGVETRYTCEPGLLGPVSSCRYLPDTEPGLIPTTAERMALYKRESVPLARQAAGQALADSGLSVSDITHLITVSCTGQFLPGLDASLVKELGLSREISRISLQFIGCAAGLRAVCLAREIADSAPQANVLIVSVELCTLHIQPSGDKEALFGASFFGDGASACVIGRTGKSRQGIFGLGNHRSVLIPEAAEEMTWEVGNFGFDLYLSPAIPKLITNRIPQEIGKLLDGERLPGLWAIHPGGKGIVDAIEQVYGLTEEQTAPSRQVLRDFGNLSSATILFVLQQMRMQLRTAGADAADGIALAFGPGLTAELIRFTYIPVGAAQEKTAHAAV</sequence>
<dbReference type="PANTHER" id="PTHR11877:SF46">
    <property type="entry name" value="TYPE III POLYKETIDE SYNTHASE A"/>
    <property type="match status" value="1"/>
</dbReference>
<dbReference type="EMBL" id="JAMDMJ010000015">
    <property type="protein sequence ID" value="MCY9596875.1"/>
    <property type="molecule type" value="Genomic_DNA"/>
</dbReference>
<dbReference type="KEGG" id="pchi:PC41400_19970"/>
<evidence type="ECO:0000256" key="2">
    <source>
        <dbReference type="ARBA" id="ARBA00022679"/>
    </source>
</evidence>
<feature type="domain" description="Chalcone/stilbene synthase N-terminal" evidence="4">
    <location>
        <begin position="8"/>
        <end position="217"/>
    </location>
</feature>
<dbReference type="GO" id="GO:0030639">
    <property type="term" value="P:polyketide biosynthetic process"/>
    <property type="evidence" value="ECO:0007669"/>
    <property type="project" value="TreeGrafter"/>
</dbReference>
<dbReference type="CDD" id="cd00831">
    <property type="entry name" value="CHS_like"/>
    <property type="match status" value="1"/>
</dbReference>
<dbReference type="Pfam" id="PF00195">
    <property type="entry name" value="Chal_sti_synt_N"/>
    <property type="match status" value="1"/>
</dbReference>
<dbReference type="EMBL" id="CP026520">
    <property type="protein sequence ID" value="QAV19809.1"/>
    <property type="molecule type" value="Genomic_DNA"/>
</dbReference>
<dbReference type="Proteomes" id="UP001527202">
    <property type="component" value="Unassembled WGS sequence"/>
</dbReference>
<dbReference type="SUPFAM" id="SSF53901">
    <property type="entry name" value="Thiolase-like"/>
    <property type="match status" value="2"/>
</dbReference>
<accession>A0A410WZC7</accession>
<evidence type="ECO:0000256" key="3">
    <source>
        <dbReference type="PIRSR" id="PIRSR000451-1"/>
    </source>
</evidence>
<keyword evidence="2" id="KW-0808">Transferase</keyword>
<keyword evidence="9" id="KW-1185">Reference proteome</keyword>
<dbReference type="InterPro" id="IPR016039">
    <property type="entry name" value="Thiolase-like"/>
</dbReference>
<evidence type="ECO:0000313" key="8">
    <source>
        <dbReference type="Proteomes" id="UP000288943"/>
    </source>
</evidence>
<dbReference type="OrthoDB" id="9786288at2"/>
<reference evidence="7 8" key="1">
    <citation type="submission" date="2018-01" db="EMBL/GenBank/DDBJ databases">
        <title>The whole genome sequencing and assembly of Paenibacillus chitinolyticus KCCM 41400 strain.</title>
        <authorList>
            <person name="Kim J.-Y."/>
            <person name="Park M.-K."/>
            <person name="Lee Y.-J."/>
            <person name="Yi H."/>
            <person name="Bahn Y.-S."/>
            <person name="Kim J.F."/>
            <person name="Lee D.-W."/>
        </authorList>
    </citation>
    <scope>NUCLEOTIDE SEQUENCE [LARGE SCALE GENOMIC DNA]</scope>
    <source>
        <strain evidence="7 8">KCCM 41400</strain>
    </source>
</reference>
<dbReference type="RefSeq" id="WP_042227161.1">
    <property type="nucleotide sequence ID" value="NZ_CP026520.1"/>
</dbReference>
<dbReference type="InterPro" id="IPR012328">
    <property type="entry name" value="Chalcone/stilbene_synt_C"/>
</dbReference>
<protein>
    <submittedName>
        <fullName evidence="7">Type III polyketide synthase</fullName>
    </submittedName>
</protein>
<dbReference type="InterPro" id="IPR011141">
    <property type="entry name" value="Polyketide_synthase_type-III"/>
</dbReference>
<dbReference type="Gene3D" id="3.40.47.10">
    <property type="match status" value="2"/>
</dbReference>
<dbReference type="PANTHER" id="PTHR11877">
    <property type="entry name" value="HYDROXYMETHYLGLUTARYL-COA SYNTHASE"/>
    <property type="match status" value="1"/>
</dbReference>
<evidence type="ECO:0000259" key="5">
    <source>
        <dbReference type="Pfam" id="PF02797"/>
    </source>
</evidence>
<dbReference type="Proteomes" id="UP000288943">
    <property type="component" value="Chromosome"/>
</dbReference>
<dbReference type="InterPro" id="IPR001099">
    <property type="entry name" value="Chalcone/stilbene_synt_N"/>
</dbReference>
<dbReference type="GeneID" id="95377074"/>
<feature type="domain" description="Chalcone/stilbene synthase C-terminal" evidence="5">
    <location>
        <begin position="236"/>
        <end position="363"/>
    </location>
</feature>
<comment type="similarity">
    <text evidence="1">Belongs to the thiolase-like superfamily. Chalcone/stilbene synthases family.</text>
</comment>
<gene>
    <name evidence="6" type="ORF">M5X16_13935</name>
    <name evidence="7" type="ORF">PC41400_19970</name>
</gene>